<protein>
    <recommendedName>
        <fullName evidence="7">Ig-like domain-containing protein</fullName>
    </recommendedName>
</protein>
<keyword evidence="3" id="KW-0675">Receptor</keyword>
<evidence type="ECO:0000259" key="7">
    <source>
        <dbReference type="PROSITE" id="PS50835"/>
    </source>
</evidence>
<dbReference type="EMBL" id="SRMA01000856">
    <property type="protein sequence ID" value="TRZ04267.1"/>
    <property type="molecule type" value="Genomic_DNA"/>
</dbReference>
<dbReference type="Pfam" id="PF07686">
    <property type="entry name" value="V-set"/>
    <property type="match status" value="1"/>
</dbReference>
<evidence type="ECO:0000256" key="6">
    <source>
        <dbReference type="SAM" id="SignalP"/>
    </source>
</evidence>
<evidence type="ECO:0000256" key="3">
    <source>
        <dbReference type="ARBA" id="ARBA00023170"/>
    </source>
</evidence>
<keyword evidence="5" id="KW-1279">T cell receptor</keyword>
<evidence type="ECO:0000313" key="8">
    <source>
        <dbReference type="EMBL" id="TRZ04267.1"/>
    </source>
</evidence>
<proteinExistence type="predicted"/>
<dbReference type="SMART" id="SM00406">
    <property type="entry name" value="IGv"/>
    <property type="match status" value="1"/>
</dbReference>
<feature type="domain" description="Ig-like" evidence="7">
    <location>
        <begin position="23"/>
        <end position="123"/>
    </location>
</feature>
<keyword evidence="4" id="KW-0393">Immunoglobulin domain</keyword>
<dbReference type="InterPro" id="IPR051287">
    <property type="entry name" value="TCR_variable_region"/>
</dbReference>
<evidence type="ECO:0000256" key="4">
    <source>
        <dbReference type="ARBA" id="ARBA00023319"/>
    </source>
</evidence>
<dbReference type="STRING" id="623744.A0A553RQ19"/>
<feature type="chain" id="PRO_5022038520" description="Ig-like domain-containing protein" evidence="6">
    <location>
        <begin position="19"/>
        <end position="123"/>
    </location>
</feature>
<evidence type="ECO:0000256" key="1">
    <source>
        <dbReference type="ARBA" id="ARBA00022729"/>
    </source>
</evidence>
<keyword evidence="9" id="KW-1185">Reference proteome</keyword>
<dbReference type="InterPro" id="IPR013106">
    <property type="entry name" value="Ig_V-set"/>
</dbReference>
<organism evidence="8 9">
    <name type="scientific">Danionella cerebrum</name>
    <dbReference type="NCBI Taxonomy" id="2873325"/>
    <lineage>
        <taxon>Eukaryota</taxon>
        <taxon>Metazoa</taxon>
        <taxon>Chordata</taxon>
        <taxon>Craniata</taxon>
        <taxon>Vertebrata</taxon>
        <taxon>Euteleostomi</taxon>
        <taxon>Actinopterygii</taxon>
        <taxon>Neopterygii</taxon>
        <taxon>Teleostei</taxon>
        <taxon>Ostariophysi</taxon>
        <taxon>Cypriniformes</taxon>
        <taxon>Danionidae</taxon>
        <taxon>Danioninae</taxon>
        <taxon>Danionella</taxon>
    </lineage>
</organism>
<dbReference type="GO" id="GO:0002250">
    <property type="term" value="P:adaptive immune response"/>
    <property type="evidence" value="ECO:0007669"/>
    <property type="project" value="UniProtKB-KW"/>
</dbReference>
<evidence type="ECO:0000256" key="5">
    <source>
        <dbReference type="ARBA" id="ARBA00043266"/>
    </source>
</evidence>
<keyword evidence="1 6" id="KW-0732">Signal</keyword>
<sequence length="123" mass="13831">MMLFSCVILQIFIGHSFADSIEPLLLDANITKGDNVTLSCEYSLTSGTSVYLQWYRQYPRTKPEFLIFVTEYSNSSEPDLRLFSNASKHLKRVDLLLSSAAVSDSAVYYCALQPTVTQTQQTS</sequence>
<dbReference type="Gene3D" id="2.60.40.10">
    <property type="entry name" value="Immunoglobulins"/>
    <property type="match status" value="1"/>
</dbReference>
<dbReference type="InterPro" id="IPR036179">
    <property type="entry name" value="Ig-like_dom_sf"/>
</dbReference>
<feature type="signal peptide" evidence="6">
    <location>
        <begin position="1"/>
        <end position="18"/>
    </location>
</feature>
<dbReference type="PANTHER" id="PTHR19367:SF18">
    <property type="entry name" value="T CELL RECEPTOR ALPHA VARIABLE 16"/>
    <property type="match status" value="1"/>
</dbReference>
<evidence type="ECO:0000256" key="2">
    <source>
        <dbReference type="ARBA" id="ARBA00023130"/>
    </source>
</evidence>
<comment type="caution">
    <text evidence="8">The sequence shown here is derived from an EMBL/GenBank/DDBJ whole genome shotgun (WGS) entry which is preliminary data.</text>
</comment>
<dbReference type="SUPFAM" id="SSF48726">
    <property type="entry name" value="Immunoglobulin"/>
    <property type="match status" value="1"/>
</dbReference>
<accession>A0A553RQ19</accession>
<dbReference type="OrthoDB" id="9803478at2759"/>
<keyword evidence="5" id="KW-0391">Immunity</keyword>
<dbReference type="Proteomes" id="UP000316079">
    <property type="component" value="Unassembled WGS sequence"/>
</dbReference>
<dbReference type="InterPro" id="IPR007110">
    <property type="entry name" value="Ig-like_dom"/>
</dbReference>
<dbReference type="PROSITE" id="PS50835">
    <property type="entry name" value="IG_LIKE"/>
    <property type="match status" value="1"/>
</dbReference>
<keyword evidence="2" id="KW-1064">Adaptive immunity</keyword>
<name>A0A553RQ19_9TELE</name>
<dbReference type="PANTHER" id="PTHR19367">
    <property type="entry name" value="T-CELL RECEPTOR ALPHA CHAIN V REGION"/>
    <property type="match status" value="1"/>
</dbReference>
<reference evidence="8 9" key="1">
    <citation type="journal article" date="2019" name="Sci. Data">
        <title>Hybrid genome assembly and annotation of Danionella translucida.</title>
        <authorList>
            <person name="Kadobianskyi M."/>
            <person name="Schulze L."/>
            <person name="Schuelke M."/>
            <person name="Judkewitz B."/>
        </authorList>
    </citation>
    <scope>NUCLEOTIDE SEQUENCE [LARGE SCALE GENOMIC DNA]</scope>
    <source>
        <strain evidence="8 9">Bolton</strain>
    </source>
</reference>
<dbReference type="AlphaFoldDB" id="A0A553RQ19"/>
<dbReference type="InterPro" id="IPR013783">
    <property type="entry name" value="Ig-like_fold"/>
</dbReference>
<dbReference type="GO" id="GO:0042101">
    <property type="term" value="C:T cell receptor complex"/>
    <property type="evidence" value="ECO:0007669"/>
    <property type="project" value="UniProtKB-KW"/>
</dbReference>
<gene>
    <name evidence="8" type="ORF">DNTS_029951</name>
</gene>
<evidence type="ECO:0000313" key="9">
    <source>
        <dbReference type="Proteomes" id="UP000316079"/>
    </source>
</evidence>